<proteinExistence type="predicted"/>
<gene>
    <name evidence="1" type="ORF">QFC24_002243</name>
</gene>
<reference evidence="1" key="1">
    <citation type="submission" date="2023-04" db="EMBL/GenBank/DDBJ databases">
        <title>Draft Genome sequencing of Naganishia species isolated from polar environments using Oxford Nanopore Technology.</title>
        <authorList>
            <person name="Leo P."/>
            <person name="Venkateswaran K."/>
        </authorList>
    </citation>
    <scope>NUCLEOTIDE SEQUENCE</scope>
    <source>
        <strain evidence="1">DBVPG 5303</strain>
    </source>
</reference>
<name>A0ACC2XS81_9TREE</name>
<keyword evidence="2" id="KW-1185">Reference proteome</keyword>
<evidence type="ECO:0000313" key="1">
    <source>
        <dbReference type="EMBL" id="KAJ9126500.1"/>
    </source>
</evidence>
<comment type="caution">
    <text evidence="1">The sequence shown here is derived from an EMBL/GenBank/DDBJ whole genome shotgun (WGS) entry which is preliminary data.</text>
</comment>
<organism evidence="1 2">
    <name type="scientific">Naganishia onofrii</name>
    <dbReference type="NCBI Taxonomy" id="1851511"/>
    <lineage>
        <taxon>Eukaryota</taxon>
        <taxon>Fungi</taxon>
        <taxon>Dikarya</taxon>
        <taxon>Basidiomycota</taxon>
        <taxon>Agaricomycotina</taxon>
        <taxon>Tremellomycetes</taxon>
        <taxon>Filobasidiales</taxon>
        <taxon>Filobasidiaceae</taxon>
        <taxon>Naganishia</taxon>
    </lineage>
</organism>
<accession>A0ACC2XS81</accession>
<sequence length="136" mass="14667">MERTSEEARAFMRASQTACSPLANDPETDTDSSSSSPPPSATDIEEEEAGGQREEGDDEEEEEDEDEDREEEEDDDELLLSRAKLERVSAQGFMTTADGAVIVYTDASVKNLGNATARHAAGGGIWWGSAGKAHAW</sequence>
<protein>
    <submittedName>
        <fullName evidence="1">Uncharacterized protein</fullName>
    </submittedName>
</protein>
<dbReference type="EMBL" id="JASBWV010000005">
    <property type="protein sequence ID" value="KAJ9126500.1"/>
    <property type="molecule type" value="Genomic_DNA"/>
</dbReference>
<dbReference type="Proteomes" id="UP001234202">
    <property type="component" value="Unassembled WGS sequence"/>
</dbReference>
<evidence type="ECO:0000313" key="2">
    <source>
        <dbReference type="Proteomes" id="UP001234202"/>
    </source>
</evidence>